<evidence type="ECO:0000313" key="3">
    <source>
        <dbReference type="Proteomes" id="UP000009229"/>
    </source>
</evidence>
<sequence>MAFLVMDEGINNAIGNIIRTTSKKAGNLLANQLDRNLYNSIAMDDLDKAVPIMVVANKKNITGDRKPENISCKFTAGKYISKRTRIINDEATGEVISILNKTIVVIIMTTARQLRGIQSARIFKTSNAILTAFFNFIVPYLPVVMVM</sequence>
<keyword evidence="1" id="KW-1133">Transmembrane helix</keyword>
<evidence type="ECO:0000256" key="1">
    <source>
        <dbReference type="SAM" id="Phobius"/>
    </source>
</evidence>
<feature type="transmembrane region" description="Helical" evidence="1">
    <location>
        <begin position="122"/>
        <end position="141"/>
    </location>
</feature>
<dbReference type="KEGG" id="dku:Desku_3244"/>
<dbReference type="AlphaFoldDB" id="A0AAU8Q1R5"/>
<dbReference type="EMBL" id="CP002770">
    <property type="protein sequence ID" value="AEG16733.1"/>
    <property type="molecule type" value="Genomic_DNA"/>
</dbReference>
<accession>A0AAU8Q1R5</accession>
<gene>
    <name evidence="2" type="ordered locus">Desku_3244</name>
</gene>
<proteinExistence type="predicted"/>
<keyword evidence="1" id="KW-0472">Membrane</keyword>
<name>A0AAU8Q1R5_DESK7</name>
<evidence type="ECO:0000313" key="2">
    <source>
        <dbReference type="EMBL" id="AEG16733.1"/>
    </source>
</evidence>
<keyword evidence="3" id="KW-1185">Reference proteome</keyword>
<dbReference type="Proteomes" id="UP000009229">
    <property type="component" value="Chromosome"/>
</dbReference>
<keyword evidence="1" id="KW-0812">Transmembrane</keyword>
<organism evidence="2 3">
    <name type="scientific">Desulfofundulus kuznetsovii (strain DSM 6115 / VKM B-1805 / 17)</name>
    <name type="common">Desulfotomaculum kuznetsovii</name>
    <dbReference type="NCBI Taxonomy" id="760568"/>
    <lineage>
        <taxon>Bacteria</taxon>
        <taxon>Bacillati</taxon>
        <taxon>Bacillota</taxon>
        <taxon>Clostridia</taxon>
        <taxon>Eubacteriales</taxon>
        <taxon>Peptococcaceae</taxon>
        <taxon>Desulfofundulus</taxon>
    </lineage>
</organism>
<reference evidence="3" key="1">
    <citation type="submission" date="2011-05" db="EMBL/GenBank/DDBJ databases">
        <title>Complete sequence of Desulfotomaculum kuznetsovii DSM 6115.</title>
        <authorList>
            <person name="Lucas S."/>
            <person name="Han J."/>
            <person name="Lapidus A."/>
            <person name="Cheng J.-F."/>
            <person name="Goodwin L."/>
            <person name="Pitluck S."/>
            <person name="Peters L."/>
            <person name="Mikhailova N."/>
            <person name="Lu M."/>
            <person name="Saunders E."/>
            <person name="Han C."/>
            <person name="Tapia R."/>
            <person name="Land M."/>
            <person name="Hauser L."/>
            <person name="Kyrpides N."/>
            <person name="Ivanova N."/>
            <person name="Pagani I."/>
            <person name="Nazina T."/>
            <person name="Ivanova A."/>
            <person name="Parshina S."/>
            <person name="Kuever J."/>
            <person name="Muyzer G."/>
            <person name="Plugge C."/>
            <person name="Stams A."/>
            <person name="Woyke T."/>
        </authorList>
    </citation>
    <scope>NUCLEOTIDE SEQUENCE [LARGE SCALE GENOMIC DNA]</scope>
    <source>
        <strain evidence="3">DSM 6115 / VKM B-1805 / 17</strain>
    </source>
</reference>
<protein>
    <submittedName>
        <fullName evidence="2">Uncharacterized protein</fullName>
    </submittedName>
</protein>